<evidence type="ECO:0000256" key="5">
    <source>
        <dbReference type="SAM" id="Phobius"/>
    </source>
</evidence>
<accession>A0A1L7AF58</accession>
<dbReference type="AlphaFoldDB" id="A0A1L7AF58"/>
<feature type="transmembrane region" description="Helical" evidence="5">
    <location>
        <begin position="163"/>
        <end position="180"/>
    </location>
</feature>
<evidence type="ECO:0000256" key="1">
    <source>
        <dbReference type="ARBA" id="ARBA00004141"/>
    </source>
</evidence>
<dbReference type="KEGG" id="rgi:RGI145_10145"/>
<dbReference type="PANTHER" id="PTHR37422">
    <property type="entry name" value="TEICHURONIC ACID BIOSYNTHESIS PROTEIN TUAE"/>
    <property type="match status" value="1"/>
</dbReference>
<feature type="transmembrane region" description="Helical" evidence="5">
    <location>
        <begin position="234"/>
        <end position="253"/>
    </location>
</feature>
<keyword evidence="3 5" id="KW-1133">Transmembrane helix</keyword>
<feature type="transmembrane region" description="Helical" evidence="5">
    <location>
        <begin position="344"/>
        <end position="361"/>
    </location>
</feature>
<dbReference type="STRING" id="257708.RGI145_10145"/>
<dbReference type="Proteomes" id="UP000185494">
    <property type="component" value="Chromosome 1"/>
</dbReference>
<feature type="transmembrane region" description="Helical" evidence="5">
    <location>
        <begin position="67"/>
        <end position="88"/>
    </location>
</feature>
<feature type="domain" description="O-antigen ligase-related" evidence="6">
    <location>
        <begin position="194"/>
        <end position="351"/>
    </location>
</feature>
<evidence type="ECO:0000313" key="8">
    <source>
        <dbReference type="Proteomes" id="UP000185494"/>
    </source>
</evidence>
<evidence type="ECO:0000256" key="4">
    <source>
        <dbReference type="ARBA" id="ARBA00023136"/>
    </source>
</evidence>
<dbReference type="InterPro" id="IPR007016">
    <property type="entry name" value="O-antigen_ligase-rel_domated"/>
</dbReference>
<dbReference type="PANTHER" id="PTHR37422:SF13">
    <property type="entry name" value="LIPOPOLYSACCHARIDE BIOSYNTHESIS PROTEIN PA4999-RELATED"/>
    <property type="match status" value="1"/>
</dbReference>
<name>A0A1L7AF58_9PROT</name>
<comment type="subcellular location">
    <subcellularLocation>
        <location evidence="1">Membrane</location>
        <topology evidence="1">Multi-pass membrane protein</topology>
    </subcellularLocation>
</comment>
<reference evidence="7 8" key="1">
    <citation type="submission" date="2016-05" db="EMBL/GenBank/DDBJ databases">
        <title>Complete Genome and Methylome Analysis of Psychrotrophic Bacterial Isolates from Antarctic Lake Untersee.</title>
        <authorList>
            <person name="Fomenkov A."/>
            <person name="Akimov V.N."/>
            <person name="Vasilyeva L.V."/>
            <person name="Andersen D."/>
            <person name="Vincze T."/>
            <person name="Roberts R.J."/>
        </authorList>
    </citation>
    <scope>NUCLEOTIDE SEQUENCE [LARGE SCALE GENOMIC DNA]</scope>
    <source>
        <strain evidence="7 8">U14-5</strain>
    </source>
</reference>
<evidence type="ECO:0000313" key="7">
    <source>
        <dbReference type="EMBL" id="APT57402.1"/>
    </source>
</evidence>
<feature type="transmembrane region" description="Helical" evidence="5">
    <location>
        <begin position="126"/>
        <end position="143"/>
    </location>
</feature>
<keyword evidence="2 5" id="KW-0812">Transmembrane</keyword>
<feature type="transmembrane region" description="Helical" evidence="5">
    <location>
        <begin position="39"/>
        <end position="55"/>
    </location>
</feature>
<gene>
    <name evidence="7" type="ORF">RGI145_10145</name>
</gene>
<dbReference type="Pfam" id="PF04932">
    <property type="entry name" value="Wzy_C"/>
    <property type="match status" value="1"/>
</dbReference>
<dbReference type="InterPro" id="IPR051533">
    <property type="entry name" value="WaaL-like"/>
</dbReference>
<dbReference type="EMBL" id="CP015583">
    <property type="protein sequence ID" value="APT57402.1"/>
    <property type="molecule type" value="Genomic_DNA"/>
</dbReference>
<evidence type="ECO:0000256" key="3">
    <source>
        <dbReference type="ARBA" id="ARBA00022989"/>
    </source>
</evidence>
<proteinExistence type="predicted"/>
<keyword evidence="4 5" id="KW-0472">Membrane</keyword>
<feature type="transmembrane region" description="Helical" evidence="5">
    <location>
        <begin position="187"/>
        <end position="204"/>
    </location>
</feature>
<evidence type="ECO:0000259" key="6">
    <source>
        <dbReference type="Pfam" id="PF04932"/>
    </source>
</evidence>
<feature type="transmembrane region" description="Helical" evidence="5">
    <location>
        <begin position="368"/>
        <end position="386"/>
    </location>
</feature>
<dbReference type="GO" id="GO:0016020">
    <property type="term" value="C:membrane"/>
    <property type="evidence" value="ECO:0007669"/>
    <property type="project" value="UniProtKB-SubCell"/>
</dbReference>
<organism evidence="7 8">
    <name type="scientific">Roseomonas gilardii</name>
    <dbReference type="NCBI Taxonomy" id="257708"/>
    <lineage>
        <taxon>Bacteria</taxon>
        <taxon>Pseudomonadati</taxon>
        <taxon>Pseudomonadota</taxon>
        <taxon>Alphaproteobacteria</taxon>
        <taxon>Acetobacterales</taxon>
        <taxon>Roseomonadaceae</taxon>
        <taxon>Roseomonas</taxon>
    </lineage>
</organism>
<dbReference type="eggNOG" id="COG3307">
    <property type="taxonomic scope" value="Bacteria"/>
</dbReference>
<feature type="transmembrane region" description="Helical" evidence="5">
    <location>
        <begin position="94"/>
        <end position="114"/>
    </location>
</feature>
<feature type="transmembrane region" description="Helical" evidence="5">
    <location>
        <begin position="210"/>
        <end position="227"/>
    </location>
</feature>
<evidence type="ECO:0000256" key="2">
    <source>
        <dbReference type="ARBA" id="ARBA00022692"/>
    </source>
</evidence>
<protein>
    <recommendedName>
        <fullName evidence="6">O-antigen ligase-related domain-containing protein</fullName>
    </recommendedName>
</protein>
<sequence length="415" mass="42940">MTSLASAGLSGRASWRSPAFPLALGAAIAPVAAVLQSKAMAPIALVCLLLSVLAARREQGRWPIPRGLPFGIALALALWGGLSALWAVEPRQSLAAAAQFGGIALLAAAAARGVEGEDARPLARCLFWGVLAGLALATVDNLTGNAVRMGVRGLHDWKPEITFGLKPAASVMALLLPLLLAAPLPHVLRIGGTLLGAIALLALPGDTARIAGLVGLAVAGCFAWMPARPARGLATAGVLAVVLLAPMATALLARPDVAAHLPLSAVHRVLIWDFARSRAAERPWLGWGMESSRAIPGGRDNFPEENLARLGMTGPEARAFFDRPGVEALPLHPHNAPLQLRLELGWPGLLLCAGLWAALAFRAPGPLALGVLASALVTFLFSYGAWQPWWVASQALAVAMVSALGPTRIAGGPQP</sequence>